<proteinExistence type="predicted"/>
<dbReference type="GeneID" id="18924247"/>
<reference evidence="2" key="1">
    <citation type="journal article" date="2011" name="Proc. Natl. Acad. Sci. U.S.A.">
        <title>Obligate biotrophy features unraveled by the genomic analysis of rust fungi.</title>
        <authorList>
            <person name="Duplessis S."/>
            <person name="Cuomo C.A."/>
            <person name="Lin Y.-C."/>
            <person name="Aerts A."/>
            <person name="Tisserant E."/>
            <person name="Veneault-Fourrey C."/>
            <person name="Joly D.L."/>
            <person name="Hacquard S."/>
            <person name="Amselem J."/>
            <person name="Cantarel B.L."/>
            <person name="Chiu R."/>
            <person name="Coutinho P.M."/>
            <person name="Feau N."/>
            <person name="Field M."/>
            <person name="Frey P."/>
            <person name="Gelhaye E."/>
            <person name="Goldberg J."/>
            <person name="Grabherr M.G."/>
            <person name="Kodira C.D."/>
            <person name="Kohler A."/>
            <person name="Kuees U."/>
            <person name="Lindquist E.A."/>
            <person name="Lucas S.M."/>
            <person name="Mago R."/>
            <person name="Mauceli E."/>
            <person name="Morin E."/>
            <person name="Murat C."/>
            <person name="Pangilinan J.L."/>
            <person name="Park R."/>
            <person name="Pearson M."/>
            <person name="Quesneville H."/>
            <person name="Rouhier N."/>
            <person name="Sakthikumar S."/>
            <person name="Salamov A.A."/>
            <person name="Schmutz J."/>
            <person name="Selles B."/>
            <person name="Shapiro H."/>
            <person name="Tanguay P."/>
            <person name="Tuskan G.A."/>
            <person name="Henrissat B."/>
            <person name="Van de Peer Y."/>
            <person name="Rouze P."/>
            <person name="Ellis J.G."/>
            <person name="Dodds P.N."/>
            <person name="Schein J.E."/>
            <person name="Zhong S."/>
            <person name="Hamelin R.C."/>
            <person name="Grigoriev I.V."/>
            <person name="Szabo L.J."/>
            <person name="Martin F."/>
        </authorList>
    </citation>
    <scope>NUCLEOTIDE SEQUENCE [LARGE SCALE GENOMIC DNA]</scope>
    <source>
        <strain evidence="2">98AG31 / pathotype 3-4-7</strain>
    </source>
</reference>
<sequence>MRVTLSSTLSSIIWENTLSISREGRMFVRVEQMVEAEQPALRTSASRDAWIRVKETVQDVLKDLKIGTALLNLTKLLWLNSRIEKFRFDSQANALHCEELSMARKSSYFTIRPLPPEEDFYKTDSKSEVSGRYMALVHGCEHEEGQCFGAEEAIPLSSPNRVE</sequence>
<dbReference type="VEuPathDB" id="FungiDB:MELLADRAFT_110984"/>
<keyword evidence="2" id="KW-1185">Reference proteome</keyword>
<dbReference type="Proteomes" id="UP000001072">
    <property type="component" value="Unassembled WGS sequence"/>
</dbReference>
<evidence type="ECO:0000313" key="2">
    <source>
        <dbReference type="Proteomes" id="UP000001072"/>
    </source>
</evidence>
<dbReference type="EMBL" id="GL883138">
    <property type="protein sequence ID" value="EGG01406.1"/>
    <property type="molecule type" value="Genomic_DNA"/>
</dbReference>
<gene>
    <name evidence="1" type="ORF">MELLADRAFT_110984</name>
</gene>
<dbReference type="InParanoid" id="F4S1N1"/>
<dbReference type="HOGENOM" id="CLU_1627455_0_0_1"/>
<dbReference type="AlphaFoldDB" id="F4S1N1"/>
<protein>
    <submittedName>
        <fullName evidence="1">Uncharacterized protein</fullName>
    </submittedName>
</protein>
<accession>F4S1N1</accession>
<dbReference type="KEGG" id="mlr:MELLADRAFT_110984"/>
<dbReference type="RefSeq" id="XP_007415256.1">
    <property type="nucleotide sequence ID" value="XM_007415194.1"/>
</dbReference>
<evidence type="ECO:0000313" key="1">
    <source>
        <dbReference type="EMBL" id="EGG01406.1"/>
    </source>
</evidence>
<organism evidence="2">
    <name type="scientific">Melampsora larici-populina (strain 98AG31 / pathotype 3-4-7)</name>
    <name type="common">Poplar leaf rust fungus</name>
    <dbReference type="NCBI Taxonomy" id="747676"/>
    <lineage>
        <taxon>Eukaryota</taxon>
        <taxon>Fungi</taxon>
        <taxon>Dikarya</taxon>
        <taxon>Basidiomycota</taxon>
        <taxon>Pucciniomycotina</taxon>
        <taxon>Pucciniomycetes</taxon>
        <taxon>Pucciniales</taxon>
        <taxon>Melampsoraceae</taxon>
        <taxon>Melampsora</taxon>
    </lineage>
</organism>
<name>F4S1N1_MELLP</name>